<dbReference type="InterPro" id="IPR008927">
    <property type="entry name" value="6-PGluconate_DH-like_C_sf"/>
</dbReference>
<dbReference type="Proteomes" id="UP000319801">
    <property type="component" value="Unassembled WGS sequence"/>
</dbReference>
<feature type="region of interest" description="Disordered" evidence="22">
    <location>
        <begin position="1"/>
        <end position="61"/>
    </location>
</feature>
<comment type="subcellular location">
    <subcellularLocation>
        <location evidence="3">Cytoplasm</location>
    </subcellularLocation>
    <subcellularLocation>
        <location evidence="1">Membrane</location>
        <topology evidence="1">Single-pass membrane protein</topology>
    </subcellularLocation>
    <subcellularLocation>
        <location evidence="2">Mitochondrion membrane</location>
    </subcellularLocation>
</comment>
<feature type="compositionally biased region" description="Polar residues" evidence="22">
    <location>
        <begin position="28"/>
        <end position="61"/>
    </location>
</feature>
<dbReference type="InterPro" id="IPR013328">
    <property type="entry name" value="6PGD_dom2"/>
</dbReference>
<keyword evidence="10" id="KW-0963">Cytoplasm</keyword>
<dbReference type="GO" id="GO:0030154">
    <property type="term" value="P:cell differentiation"/>
    <property type="evidence" value="ECO:0007669"/>
    <property type="project" value="UniProtKB-KW"/>
</dbReference>
<keyword evidence="26" id="KW-1185">Reference proteome</keyword>
<keyword evidence="20" id="KW-0472">Membrane</keyword>
<gene>
    <name evidence="25" type="ORF">Baya_14068</name>
</gene>
<dbReference type="GO" id="GO:0042802">
    <property type="term" value="F:identical protein binding"/>
    <property type="evidence" value="ECO:0007669"/>
    <property type="project" value="UniProtKB-ARBA"/>
</dbReference>
<dbReference type="InterPro" id="IPR010548">
    <property type="entry name" value="BNIP3"/>
</dbReference>
<evidence type="ECO:0000256" key="13">
    <source>
        <dbReference type="ARBA" id="ARBA00022703"/>
    </source>
</evidence>
<evidence type="ECO:0000256" key="6">
    <source>
        <dbReference type="ARBA" id="ARBA00011009"/>
    </source>
</evidence>
<name>A0A556V7L8_BAGYA</name>
<keyword evidence="14" id="KW-0221">Differentiation</keyword>
<keyword evidence="11" id="KW-0597">Phosphoprotein</keyword>
<dbReference type="Pfam" id="PF06553">
    <property type="entry name" value="BNIP3"/>
    <property type="match status" value="1"/>
</dbReference>
<evidence type="ECO:0000256" key="2">
    <source>
        <dbReference type="ARBA" id="ARBA00004325"/>
    </source>
</evidence>
<evidence type="ECO:0000256" key="21">
    <source>
        <dbReference type="ARBA" id="ARBA00048683"/>
    </source>
</evidence>
<dbReference type="PANTHER" id="PTHR11647:SF56">
    <property type="entry name" value="DIHYDROPYRIMIDINASE-RELATED PROTEIN 2"/>
    <property type="match status" value="1"/>
</dbReference>
<evidence type="ECO:0000256" key="9">
    <source>
        <dbReference type="ARBA" id="ARBA00022473"/>
    </source>
</evidence>
<evidence type="ECO:0000256" key="20">
    <source>
        <dbReference type="ARBA" id="ARBA00023136"/>
    </source>
</evidence>
<comment type="similarity">
    <text evidence="6">Belongs to the NAD-dependent glycerol-3-phosphate dehydrogenase family.</text>
</comment>
<keyword evidence="18" id="KW-0520">NAD</keyword>
<feature type="region of interest" description="Disordered" evidence="22">
    <location>
        <begin position="92"/>
        <end position="115"/>
    </location>
</feature>
<dbReference type="SUPFAM" id="SSF48179">
    <property type="entry name" value="6-phosphogluconate dehydrogenase C-terminal domain-like"/>
    <property type="match status" value="1"/>
</dbReference>
<dbReference type="PANTHER" id="PTHR11647">
    <property type="entry name" value="HYDRANTOINASE/DIHYDROPYRIMIDINASE FAMILY MEMBER"/>
    <property type="match status" value="1"/>
</dbReference>
<accession>A0A556V7L8</accession>
<dbReference type="GO" id="GO:0016812">
    <property type="term" value="F:hydrolase activity, acting on carbon-nitrogen (but not peptide) bonds, in cyclic amides"/>
    <property type="evidence" value="ECO:0007669"/>
    <property type="project" value="TreeGrafter"/>
</dbReference>
<comment type="similarity">
    <text evidence="5">Belongs to the metallo-dependent hydrolases superfamily. Hydantoinase/dihydropyrimidinase family.</text>
</comment>
<keyword evidence="17" id="KW-0560">Oxidoreductase</keyword>
<feature type="domain" description="Glycerol-3-phosphate dehydrogenase NAD-dependent C-terminal" evidence="24">
    <location>
        <begin position="808"/>
        <end position="883"/>
    </location>
</feature>
<evidence type="ECO:0000256" key="4">
    <source>
        <dbReference type="ARBA" id="ARBA00007710"/>
    </source>
</evidence>
<dbReference type="InterPro" id="IPR011778">
    <property type="entry name" value="Hydantoinase/dihydroPyrase"/>
</dbReference>
<dbReference type="CDD" id="cd01314">
    <property type="entry name" value="D-HYD"/>
    <property type="match status" value="1"/>
</dbReference>
<dbReference type="SUPFAM" id="SSF51556">
    <property type="entry name" value="Metallo-dependent hydrolases"/>
    <property type="match status" value="1"/>
</dbReference>
<evidence type="ECO:0000259" key="23">
    <source>
        <dbReference type="Pfam" id="PF01979"/>
    </source>
</evidence>
<keyword evidence="15" id="KW-0524">Neurogenesis</keyword>
<evidence type="ECO:0000256" key="11">
    <source>
        <dbReference type="ARBA" id="ARBA00022553"/>
    </source>
</evidence>
<evidence type="ECO:0000256" key="12">
    <source>
        <dbReference type="ARBA" id="ARBA00022692"/>
    </source>
</evidence>
<dbReference type="AlphaFoldDB" id="A0A556V7L8"/>
<dbReference type="GO" id="GO:0006915">
    <property type="term" value="P:apoptotic process"/>
    <property type="evidence" value="ECO:0007669"/>
    <property type="project" value="UniProtKB-KW"/>
</dbReference>
<evidence type="ECO:0000256" key="17">
    <source>
        <dbReference type="ARBA" id="ARBA00023002"/>
    </source>
</evidence>
<sequence>MSATAAVQQNNNEEPGLNGSWVELELNGNMTSGRQQLTPSQAASVANGNQVESEPPQSLQTVKEEERLAGGLEHVPSSSSIHNGDMEKILLDAQHESSPSGSLCNSPERPHSPEQDEGLITFDVEMPSEKDCQSEDESLEKDKEDDFLMDKGESWVADWSSRPENIPPKEFQFRHPKRSSPVSLSMRKTGAMKKGGVFSAEFLKVFIPSLLLSHILALGLGQIGENLIVPGGVKTIDAHGKMLIPGGIDVHTRFQMPNRGMTAADDFYQGTRAALAGGTTMIIDHVVPEPGIGLISAFNQWREWADSKSCCDYSLHVDITEWHKGIQEEMEILVKDHGVNSFLVYLAYKDVFQINDSQMYEVFSVIQDLGAIAQVHAENGDIIAEEERRIPGRILELGITGPEGHVLSRPEEVESEAVNRAVTVANQTNCPPVISNQMHIWVGGGTVVFGEPISASLGTDGTHYWSKNWAKAAAYVTSPPLSPDPTTPDYLNSLLSCGDLQVTGSAHCTFNTSQRAVGKDNFTLIPEGTNGTEERLSIIWDKCVVTGKMDENQFVAVTSTNAAKIFNLYPRKGRIAVGSDADLVLWDPDVTKILSAKSHNLAVEYNIFEGIEVRGAPVVVISQGKIVLEDGNLHTAAGSGRYINRKTFPDYVYKRIKARSRLTELRGVPRGVYDGPVCEVILTPKVMNPVITNKTSPTLPTSQPIRNLHQSGFSLSGAQIDDNVPRRTTQRIVAPPGGRANITSLGRNSRFDSTVRMWVFEEMGVDEGPNGLKLISEVIREKLGISVSVLMGANIANEVADEKFCETTIAVAAGFCDGLGFGDNTKAAVIRLGLMEMIAFARLFCSGPVSSETFLESCGVADLITTCYGGRNRRVAEAFAKTGRNPARRSSKIPSDQMLMIQTFIQTLTHTSSSAICHFATYKEKPKAPAGKEGELERHSLNIRQDCVEVFFLAFSMTLTSKNGYNTSNKFHRSNEVVTYV</sequence>
<feature type="region of interest" description="Disordered" evidence="22">
    <location>
        <begin position="166"/>
        <end position="186"/>
    </location>
</feature>
<keyword evidence="12" id="KW-0812">Transmembrane</keyword>
<keyword evidence="13" id="KW-0053">Apoptosis</keyword>
<keyword evidence="19" id="KW-0496">Mitochondrion</keyword>
<dbReference type="Gene3D" id="6.10.250.1020">
    <property type="match status" value="1"/>
</dbReference>
<feature type="compositionally biased region" description="Polar residues" evidence="22">
    <location>
        <begin position="96"/>
        <end position="105"/>
    </location>
</feature>
<dbReference type="GO" id="GO:0141152">
    <property type="term" value="F:glycerol-3-phosphate dehydrogenase (NAD+) activity"/>
    <property type="evidence" value="ECO:0007669"/>
    <property type="project" value="UniProtKB-EC"/>
</dbReference>
<dbReference type="GO" id="GO:0007399">
    <property type="term" value="P:nervous system development"/>
    <property type="evidence" value="ECO:0007669"/>
    <property type="project" value="UniProtKB-KW"/>
</dbReference>
<comment type="similarity">
    <text evidence="4">Belongs to the NIP3 family.</text>
</comment>
<dbReference type="Pfam" id="PF07479">
    <property type="entry name" value="NAD_Gly3P_dh_C"/>
    <property type="match status" value="1"/>
</dbReference>
<comment type="catalytic activity">
    <reaction evidence="21">
        <text>sn-glycerol 3-phosphate + NAD(+) = dihydroxyacetone phosphate + NADH + H(+)</text>
        <dbReference type="Rhea" id="RHEA:11092"/>
        <dbReference type="ChEBI" id="CHEBI:15378"/>
        <dbReference type="ChEBI" id="CHEBI:57540"/>
        <dbReference type="ChEBI" id="CHEBI:57597"/>
        <dbReference type="ChEBI" id="CHEBI:57642"/>
        <dbReference type="ChEBI" id="CHEBI:57945"/>
        <dbReference type="EC" id="1.1.1.8"/>
    </reaction>
</comment>
<evidence type="ECO:0000259" key="24">
    <source>
        <dbReference type="Pfam" id="PF07479"/>
    </source>
</evidence>
<evidence type="ECO:0000256" key="1">
    <source>
        <dbReference type="ARBA" id="ARBA00004167"/>
    </source>
</evidence>
<proteinExistence type="inferred from homology"/>
<evidence type="ECO:0000256" key="18">
    <source>
        <dbReference type="ARBA" id="ARBA00023027"/>
    </source>
</evidence>
<dbReference type="InterPro" id="IPR011059">
    <property type="entry name" value="Metal-dep_hydrolase_composite"/>
</dbReference>
<feature type="compositionally biased region" description="Polar residues" evidence="22">
    <location>
        <begin position="1"/>
        <end position="13"/>
    </location>
</feature>
<dbReference type="InterPro" id="IPR032466">
    <property type="entry name" value="Metal_Hydrolase"/>
</dbReference>
<feature type="domain" description="Amidohydrolase-related" evidence="23">
    <location>
        <begin position="242"/>
        <end position="627"/>
    </location>
</feature>
<evidence type="ECO:0000256" key="16">
    <source>
        <dbReference type="ARBA" id="ARBA00022989"/>
    </source>
</evidence>
<dbReference type="GO" id="GO:0005829">
    <property type="term" value="C:cytosol"/>
    <property type="evidence" value="ECO:0007669"/>
    <property type="project" value="TreeGrafter"/>
</dbReference>
<comment type="caution">
    <text evidence="25">The sequence shown here is derived from an EMBL/GenBank/DDBJ whole genome shotgun (WGS) entry which is preliminary data.</text>
</comment>
<dbReference type="NCBIfam" id="TIGR02033">
    <property type="entry name" value="D-hydantoinase"/>
    <property type="match status" value="1"/>
</dbReference>
<keyword evidence="16" id="KW-1133">Transmembrane helix</keyword>
<dbReference type="EMBL" id="VCAZ01000147">
    <property type="protein sequence ID" value="TSY41755.1"/>
    <property type="molecule type" value="Genomic_DNA"/>
</dbReference>
<evidence type="ECO:0000256" key="8">
    <source>
        <dbReference type="ARBA" id="ARBA00014316"/>
    </source>
</evidence>
<dbReference type="Gene3D" id="1.10.1040.10">
    <property type="entry name" value="N-(1-d-carboxylethyl)-l-norvaline Dehydrogenase, domain 2"/>
    <property type="match status" value="1"/>
</dbReference>
<evidence type="ECO:0000313" key="25">
    <source>
        <dbReference type="EMBL" id="TSY41755.1"/>
    </source>
</evidence>
<dbReference type="InterPro" id="IPR050378">
    <property type="entry name" value="Metallo-dep_Hydrolases_sf"/>
</dbReference>
<dbReference type="FunFam" id="1.10.1040.10:FF:000004">
    <property type="entry name" value="Glycerol-3-phosphate dehydrogenase [NAD(+)]"/>
    <property type="match status" value="1"/>
</dbReference>
<dbReference type="GO" id="GO:0005975">
    <property type="term" value="P:carbohydrate metabolic process"/>
    <property type="evidence" value="ECO:0007669"/>
    <property type="project" value="InterPro"/>
</dbReference>
<dbReference type="GO" id="GO:0046168">
    <property type="term" value="P:glycerol-3-phosphate catabolic process"/>
    <property type="evidence" value="ECO:0007669"/>
    <property type="project" value="InterPro"/>
</dbReference>
<evidence type="ECO:0000256" key="15">
    <source>
        <dbReference type="ARBA" id="ARBA00022902"/>
    </source>
</evidence>
<dbReference type="Gene3D" id="2.30.40.10">
    <property type="entry name" value="Urease, subunit C, domain 1"/>
    <property type="match status" value="1"/>
</dbReference>
<dbReference type="GO" id="GO:0051287">
    <property type="term" value="F:NAD binding"/>
    <property type="evidence" value="ECO:0007669"/>
    <property type="project" value="InterPro"/>
</dbReference>
<dbReference type="Gene3D" id="3.40.50.720">
    <property type="entry name" value="NAD(P)-binding Rossmann-like Domain"/>
    <property type="match status" value="1"/>
</dbReference>
<evidence type="ECO:0000256" key="14">
    <source>
        <dbReference type="ARBA" id="ARBA00022782"/>
    </source>
</evidence>
<organism evidence="25 26">
    <name type="scientific">Bagarius yarrelli</name>
    <name type="common">Goonch</name>
    <name type="synonym">Bagrus yarrelli</name>
    <dbReference type="NCBI Taxonomy" id="175774"/>
    <lineage>
        <taxon>Eukaryota</taxon>
        <taxon>Metazoa</taxon>
        <taxon>Chordata</taxon>
        <taxon>Craniata</taxon>
        <taxon>Vertebrata</taxon>
        <taxon>Euteleostomi</taxon>
        <taxon>Actinopterygii</taxon>
        <taxon>Neopterygii</taxon>
        <taxon>Teleostei</taxon>
        <taxon>Ostariophysi</taxon>
        <taxon>Siluriformes</taxon>
        <taxon>Sisoridae</taxon>
        <taxon>Sisorinae</taxon>
        <taxon>Bagarius</taxon>
    </lineage>
</organism>
<dbReference type="InterPro" id="IPR006680">
    <property type="entry name" value="Amidohydro-rel"/>
</dbReference>
<dbReference type="EC" id="1.1.1.8" evidence="7"/>
<keyword evidence="9" id="KW-0217">Developmental protein</keyword>
<dbReference type="GO" id="GO:0043065">
    <property type="term" value="P:positive regulation of apoptotic process"/>
    <property type="evidence" value="ECO:0007669"/>
    <property type="project" value="InterPro"/>
</dbReference>
<dbReference type="FunFam" id="3.20.20.140:FF:000174">
    <property type="entry name" value="Dihydropyrimidinase-related protein 2"/>
    <property type="match status" value="1"/>
</dbReference>
<evidence type="ECO:0000256" key="3">
    <source>
        <dbReference type="ARBA" id="ARBA00004496"/>
    </source>
</evidence>
<evidence type="ECO:0000313" key="26">
    <source>
        <dbReference type="Proteomes" id="UP000319801"/>
    </source>
</evidence>
<evidence type="ECO:0000256" key="22">
    <source>
        <dbReference type="SAM" id="MobiDB-lite"/>
    </source>
</evidence>
<dbReference type="GO" id="GO:0031966">
    <property type="term" value="C:mitochondrial membrane"/>
    <property type="evidence" value="ECO:0007669"/>
    <property type="project" value="UniProtKB-SubCell"/>
</dbReference>
<dbReference type="Pfam" id="PF01979">
    <property type="entry name" value="Amidohydro_1"/>
    <property type="match status" value="1"/>
</dbReference>
<evidence type="ECO:0000256" key="10">
    <source>
        <dbReference type="ARBA" id="ARBA00022490"/>
    </source>
</evidence>
<dbReference type="InterPro" id="IPR006109">
    <property type="entry name" value="G3P_DH_NAD-dep_C"/>
</dbReference>
<dbReference type="Gene3D" id="3.20.20.140">
    <property type="entry name" value="Metal-dependent hydrolases"/>
    <property type="match status" value="1"/>
</dbReference>
<protein>
    <recommendedName>
        <fullName evidence="8">Dihydropyrimidinase-related protein 2</fullName>
        <ecNumber evidence="7">1.1.1.8</ecNumber>
    </recommendedName>
</protein>
<evidence type="ECO:0000256" key="7">
    <source>
        <dbReference type="ARBA" id="ARBA00013218"/>
    </source>
</evidence>
<evidence type="ECO:0000256" key="5">
    <source>
        <dbReference type="ARBA" id="ARBA00008829"/>
    </source>
</evidence>
<reference evidence="25 26" key="1">
    <citation type="journal article" date="2019" name="Genome Biol. Evol.">
        <title>Whole-Genome Sequencing of the Giant Devil Catfish, Bagarius yarrelli.</title>
        <authorList>
            <person name="Jiang W."/>
            <person name="Lv Y."/>
            <person name="Cheng L."/>
            <person name="Yang K."/>
            <person name="Chao B."/>
            <person name="Wang X."/>
            <person name="Li Y."/>
            <person name="Pan X."/>
            <person name="You X."/>
            <person name="Zhang Y."/>
            <person name="Yang J."/>
            <person name="Li J."/>
            <person name="Zhang X."/>
            <person name="Liu S."/>
            <person name="Sun C."/>
            <person name="Yang J."/>
            <person name="Shi Q."/>
        </authorList>
    </citation>
    <scope>NUCLEOTIDE SEQUENCE [LARGE SCALE GENOMIC DNA]</scope>
    <source>
        <strain evidence="25">JWS20170419001</strain>
        <tissue evidence="25">Muscle</tissue>
    </source>
</reference>
<dbReference type="OrthoDB" id="10258955at2759"/>
<evidence type="ECO:0000256" key="19">
    <source>
        <dbReference type="ARBA" id="ARBA00023128"/>
    </source>
</evidence>
<dbReference type="SUPFAM" id="SSF51338">
    <property type="entry name" value="Composite domain of metallo-dependent hydrolases"/>
    <property type="match status" value="1"/>
</dbReference>